<reference evidence="10 11" key="1">
    <citation type="submission" date="2024-08" db="EMBL/GenBank/DDBJ databases">
        <authorList>
            <person name="Cucini C."/>
            <person name="Frati F."/>
        </authorList>
    </citation>
    <scope>NUCLEOTIDE SEQUENCE [LARGE SCALE GENOMIC DNA]</scope>
</reference>
<dbReference type="Proteomes" id="UP001642540">
    <property type="component" value="Unassembled WGS sequence"/>
</dbReference>
<name>A0ABP1S1V1_9HEXA</name>
<evidence type="ECO:0000256" key="6">
    <source>
        <dbReference type="ARBA" id="ARBA00023277"/>
    </source>
</evidence>
<feature type="domain" description="Glycoside hydrolase family 9" evidence="9">
    <location>
        <begin position="194"/>
        <end position="280"/>
    </location>
</feature>
<accession>A0ABP1S1V1</accession>
<keyword evidence="5" id="KW-0136">Cellulose degradation</keyword>
<keyword evidence="6" id="KW-0119">Carbohydrate metabolism</keyword>
<dbReference type="PANTHER" id="PTHR22298">
    <property type="entry name" value="ENDO-1,4-BETA-GLUCANASE"/>
    <property type="match status" value="1"/>
</dbReference>
<keyword evidence="11" id="KW-1185">Reference proteome</keyword>
<evidence type="ECO:0000256" key="8">
    <source>
        <dbReference type="ARBA" id="ARBA00023326"/>
    </source>
</evidence>
<gene>
    <name evidence="10" type="ORF">ODALV1_LOCUS28836</name>
</gene>
<keyword evidence="8" id="KW-0624">Polysaccharide degradation</keyword>
<dbReference type="EMBL" id="CAXLJM020000147">
    <property type="protein sequence ID" value="CAL8141698.1"/>
    <property type="molecule type" value="Genomic_DNA"/>
</dbReference>
<comment type="similarity">
    <text evidence="2">Belongs to the glycosyl hydrolase 9 (cellulase E) family.</text>
</comment>
<comment type="caution">
    <text evidence="10">The sequence shown here is derived from an EMBL/GenBank/DDBJ whole genome shotgun (WGS) entry which is preliminary data.</text>
</comment>
<sequence length="282" mass="32167">MGLFFNIPENDSPITQLRNTGNCIDVRYNNIETRIQLTEPSYNRDSFKIGLRSSSCDVHEANIIRNRTLPLSGAVFVNRRKPACSFSLDTSESIQVGVSFLYGTNGVKTENARSSRVCHTRCTPWESSLNYPHSVYFTRNGNRIQINNGIHLFSDRGCTNEINHVTVLDPQQPNNLVEITSETNVQLNFYAFFGMDHAWWCRPEDWDQGLRESWKITRDKPGSELAAEGAAAFASGCLVFRNRNSSYAQELLRHARELYSFADEFRGDYTDAIPAEGFYEYE</sequence>
<evidence type="ECO:0000313" key="10">
    <source>
        <dbReference type="EMBL" id="CAL8141698.1"/>
    </source>
</evidence>
<dbReference type="InterPro" id="IPR012341">
    <property type="entry name" value="6hp_glycosidase-like_sf"/>
</dbReference>
<dbReference type="SUPFAM" id="SSF48208">
    <property type="entry name" value="Six-hairpin glycosidases"/>
    <property type="match status" value="1"/>
</dbReference>
<keyword evidence="7" id="KW-0326">Glycosidase</keyword>
<evidence type="ECO:0000256" key="1">
    <source>
        <dbReference type="ARBA" id="ARBA00000966"/>
    </source>
</evidence>
<comment type="catalytic activity">
    <reaction evidence="1">
        <text>Endohydrolysis of (1-&gt;4)-beta-D-glucosidic linkages in cellulose, lichenin and cereal beta-D-glucans.</text>
        <dbReference type="EC" id="3.2.1.4"/>
    </reaction>
</comment>
<dbReference type="InterPro" id="IPR008928">
    <property type="entry name" value="6-hairpin_glycosidase_sf"/>
</dbReference>
<dbReference type="EC" id="3.2.1.4" evidence="3"/>
<evidence type="ECO:0000256" key="4">
    <source>
        <dbReference type="ARBA" id="ARBA00022801"/>
    </source>
</evidence>
<dbReference type="Gene3D" id="1.50.10.10">
    <property type="match status" value="1"/>
</dbReference>
<keyword evidence="4" id="KW-0378">Hydrolase</keyword>
<evidence type="ECO:0000256" key="2">
    <source>
        <dbReference type="ARBA" id="ARBA00007072"/>
    </source>
</evidence>
<proteinExistence type="inferred from homology"/>
<evidence type="ECO:0000256" key="5">
    <source>
        <dbReference type="ARBA" id="ARBA00023001"/>
    </source>
</evidence>
<organism evidence="10 11">
    <name type="scientific">Orchesella dallaii</name>
    <dbReference type="NCBI Taxonomy" id="48710"/>
    <lineage>
        <taxon>Eukaryota</taxon>
        <taxon>Metazoa</taxon>
        <taxon>Ecdysozoa</taxon>
        <taxon>Arthropoda</taxon>
        <taxon>Hexapoda</taxon>
        <taxon>Collembola</taxon>
        <taxon>Entomobryomorpha</taxon>
        <taxon>Entomobryoidea</taxon>
        <taxon>Orchesellidae</taxon>
        <taxon>Orchesellinae</taxon>
        <taxon>Orchesella</taxon>
    </lineage>
</organism>
<evidence type="ECO:0000256" key="3">
    <source>
        <dbReference type="ARBA" id="ARBA00012601"/>
    </source>
</evidence>
<evidence type="ECO:0000313" key="11">
    <source>
        <dbReference type="Proteomes" id="UP001642540"/>
    </source>
</evidence>
<evidence type="ECO:0000259" key="9">
    <source>
        <dbReference type="Pfam" id="PF00759"/>
    </source>
</evidence>
<protein>
    <recommendedName>
        <fullName evidence="3">cellulase</fullName>
        <ecNumber evidence="3">3.2.1.4</ecNumber>
    </recommendedName>
</protein>
<dbReference type="InterPro" id="IPR001701">
    <property type="entry name" value="Glyco_hydro_9"/>
</dbReference>
<evidence type="ECO:0000256" key="7">
    <source>
        <dbReference type="ARBA" id="ARBA00023295"/>
    </source>
</evidence>
<dbReference type="Pfam" id="PF00759">
    <property type="entry name" value="Glyco_hydro_9"/>
    <property type="match status" value="1"/>
</dbReference>